<protein>
    <submittedName>
        <fullName evidence="2">Uncharacterized protein</fullName>
    </submittedName>
</protein>
<feature type="region of interest" description="Disordered" evidence="1">
    <location>
        <begin position="1"/>
        <end position="49"/>
    </location>
</feature>
<name>A0A4P9W4I3_9FUNG</name>
<dbReference type="EMBL" id="KZ997555">
    <property type="protein sequence ID" value="RKO87261.1"/>
    <property type="molecule type" value="Genomic_DNA"/>
</dbReference>
<sequence>MGTTHWKTKGEENCHVPAGGGTGIEARPLKKRSHANPDPRQPPNCPEGVLDFKSDDDIYDFNSDDKLSDLEEEEEKYKGGKETLQLENNSATAAAYDVGCMWCNVAQLLEGAMVARGGREGRWGTTESGAIKDFPTEFSKFYYDKGLDNPES</sequence>
<evidence type="ECO:0000313" key="2">
    <source>
        <dbReference type="EMBL" id="RKO87261.1"/>
    </source>
</evidence>
<reference evidence="3" key="1">
    <citation type="journal article" date="2018" name="Nat. Microbiol.">
        <title>Leveraging single-cell genomics to expand the fungal tree of life.</title>
        <authorList>
            <person name="Ahrendt S.R."/>
            <person name="Quandt C.A."/>
            <person name="Ciobanu D."/>
            <person name="Clum A."/>
            <person name="Salamov A."/>
            <person name="Andreopoulos B."/>
            <person name="Cheng J.F."/>
            <person name="Woyke T."/>
            <person name="Pelin A."/>
            <person name="Henrissat B."/>
            <person name="Reynolds N.K."/>
            <person name="Benny G.L."/>
            <person name="Smith M.E."/>
            <person name="James T.Y."/>
            <person name="Grigoriev I.V."/>
        </authorList>
    </citation>
    <scope>NUCLEOTIDE SEQUENCE [LARGE SCALE GENOMIC DNA]</scope>
</reference>
<proteinExistence type="predicted"/>
<evidence type="ECO:0000256" key="1">
    <source>
        <dbReference type="SAM" id="MobiDB-lite"/>
    </source>
</evidence>
<accession>A0A4P9W4I3</accession>
<dbReference type="AlphaFoldDB" id="A0A4P9W4I3"/>
<gene>
    <name evidence="2" type="ORF">BDK51DRAFT_34310</name>
</gene>
<evidence type="ECO:0000313" key="3">
    <source>
        <dbReference type="Proteomes" id="UP000269721"/>
    </source>
</evidence>
<dbReference type="Proteomes" id="UP000269721">
    <property type="component" value="Unassembled WGS sequence"/>
</dbReference>
<keyword evidence="3" id="KW-1185">Reference proteome</keyword>
<organism evidence="2 3">
    <name type="scientific">Blyttiomyces helicus</name>
    <dbReference type="NCBI Taxonomy" id="388810"/>
    <lineage>
        <taxon>Eukaryota</taxon>
        <taxon>Fungi</taxon>
        <taxon>Fungi incertae sedis</taxon>
        <taxon>Chytridiomycota</taxon>
        <taxon>Chytridiomycota incertae sedis</taxon>
        <taxon>Chytridiomycetes</taxon>
        <taxon>Chytridiomycetes incertae sedis</taxon>
        <taxon>Blyttiomyces</taxon>
    </lineage>
</organism>